<evidence type="ECO:0000313" key="3">
    <source>
        <dbReference type="EMBL" id="MFC5770825.1"/>
    </source>
</evidence>
<dbReference type="InterPro" id="IPR009078">
    <property type="entry name" value="Ferritin-like_SF"/>
</dbReference>
<dbReference type="EMBL" id="JBHSOG010000060">
    <property type="protein sequence ID" value="MFC5770825.1"/>
    <property type="molecule type" value="Genomic_DNA"/>
</dbReference>
<dbReference type="Proteomes" id="UP001595974">
    <property type="component" value="Unassembled WGS sequence"/>
</dbReference>
<evidence type="ECO:0000256" key="1">
    <source>
        <dbReference type="ARBA" id="ARBA00023002"/>
    </source>
</evidence>
<dbReference type="SUPFAM" id="SSF47240">
    <property type="entry name" value="Ferritin-like"/>
    <property type="match status" value="1"/>
</dbReference>
<protein>
    <submittedName>
        <fullName evidence="3">Aromatic/alkene monooxygenase hydroxylase subunit beta</fullName>
    </submittedName>
</protein>
<dbReference type="InterPro" id="IPR003430">
    <property type="entry name" value="Phenol_Hydrox"/>
</dbReference>
<gene>
    <name evidence="3" type="ORF">ACFPTN_15705</name>
</gene>
<evidence type="ECO:0000313" key="4">
    <source>
        <dbReference type="Proteomes" id="UP001595974"/>
    </source>
</evidence>
<dbReference type="InterPro" id="IPR012078">
    <property type="entry name" value="MP_mOase_hydro"/>
</dbReference>
<organism evidence="3 4">
    <name type="scientific">Thauera sinica</name>
    <dbReference type="NCBI Taxonomy" id="2665146"/>
    <lineage>
        <taxon>Bacteria</taxon>
        <taxon>Pseudomonadati</taxon>
        <taxon>Pseudomonadota</taxon>
        <taxon>Betaproteobacteria</taxon>
        <taxon>Rhodocyclales</taxon>
        <taxon>Zoogloeaceae</taxon>
        <taxon>Thauera</taxon>
    </lineage>
</organism>
<proteinExistence type="predicted"/>
<accession>A0ABW1AU52</accession>
<keyword evidence="2 3" id="KW-0503">Monooxygenase</keyword>
<dbReference type="CDD" id="cd01058">
    <property type="entry name" value="AAMH_B"/>
    <property type="match status" value="1"/>
</dbReference>
<dbReference type="Gene3D" id="1.10.620.20">
    <property type="entry name" value="Ribonucleotide Reductase, subunit A"/>
    <property type="match status" value="1"/>
</dbReference>
<comment type="caution">
    <text evidence="3">The sequence shown here is derived from an EMBL/GenBank/DDBJ whole genome shotgun (WGS) entry which is preliminary data.</text>
</comment>
<keyword evidence="1" id="KW-0560">Oxidoreductase</keyword>
<dbReference type="PIRSF" id="PIRSF000040">
    <property type="entry name" value="MMOH_comp"/>
    <property type="match status" value="1"/>
</dbReference>
<sequence>MQIDLRTVSIKPLRHTFDHIARRIGGDKPASRYQEGTLDMQATDNFHYRPTWDPEYEIFDPARTALKMADWYAFKDPRQFYYGAYTMARAKQQDTAEANFDFVENRGLAATLPEAVRDTVLKLLVPLRHVAWGSNMNNAAVCAYAYGAGITQPCIYQAMDQLGIAQYITRVGLLLGDIDVLDEAKKAWLEDDAWQGLRRYVEDSFVIKDPMELYFVQNVVLDGLLYPLVYETIIDDVLSSQGGTAVAMLTQFMTDWFAETKKWVDATVKTAAAESAENKALAARWITGWRDRAAAALLPVARIALGERTDEVMADVVQQFNARMTKAGVAL</sequence>
<keyword evidence="4" id="KW-1185">Reference proteome</keyword>
<dbReference type="RefSeq" id="WP_096445973.1">
    <property type="nucleotide sequence ID" value="NZ_JBHSOG010000060.1"/>
</dbReference>
<dbReference type="GO" id="GO:0004497">
    <property type="term" value="F:monooxygenase activity"/>
    <property type="evidence" value="ECO:0007669"/>
    <property type="project" value="UniProtKB-KW"/>
</dbReference>
<reference evidence="4" key="1">
    <citation type="journal article" date="2019" name="Int. J. Syst. Evol. Microbiol.">
        <title>The Global Catalogue of Microorganisms (GCM) 10K type strain sequencing project: providing services to taxonomists for standard genome sequencing and annotation.</title>
        <authorList>
            <consortium name="The Broad Institute Genomics Platform"/>
            <consortium name="The Broad Institute Genome Sequencing Center for Infectious Disease"/>
            <person name="Wu L."/>
            <person name="Ma J."/>
        </authorList>
    </citation>
    <scope>NUCLEOTIDE SEQUENCE [LARGE SCALE GENOMIC DNA]</scope>
    <source>
        <strain evidence="4">SHR3</strain>
    </source>
</reference>
<evidence type="ECO:0000256" key="2">
    <source>
        <dbReference type="ARBA" id="ARBA00023033"/>
    </source>
</evidence>
<name>A0ABW1AU52_9RHOO</name>
<dbReference type="InterPro" id="IPR012348">
    <property type="entry name" value="RNR-like"/>
</dbReference>
<dbReference type="Pfam" id="PF02332">
    <property type="entry name" value="Phenol_Hydrox"/>
    <property type="match status" value="1"/>
</dbReference>